<comment type="domain">
    <text evidence="6">The N-terminal region contains the highly conserved SGGXDS motif, predicted to be a P-loop motif involved in ATP binding.</text>
</comment>
<comment type="similarity">
    <text evidence="6">Belongs to the tRNA(Ile)-lysidine synthase family.</text>
</comment>
<evidence type="ECO:0000256" key="2">
    <source>
        <dbReference type="ARBA" id="ARBA00022694"/>
    </source>
</evidence>
<evidence type="ECO:0000256" key="4">
    <source>
        <dbReference type="ARBA" id="ARBA00022840"/>
    </source>
</evidence>
<evidence type="ECO:0000259" key="7">
    <source>
        <dbReference type="Pfam" id="PF01171"/>
    </source>
</evidence>
<comment type="subcellular location">
    <subcellularLocation>
        <location evidence="6">Cytoplasm</location>
    </subcellularLocation>
</comment>
<comment type="catalytic activity">
    <reaction evidence="5 6">
        <text>cytidine(34) in tRNA(Ile2) + L-lysine + ATP = lysidine(34) in tRNA(Ile2) + AMP + diphosphate + H(+)</text>
        <dbReference type="Rhea" id="RHEA:43744"/>
        <dbReference type="Rhea" id="RHEA-COMP:10625"/>
        <dbReference type="Rhea" id="RHEA-COMP:10670"/>
        <dbReference type="ChEBI" id="CHEBI:15378"/>
        <dbReference type="ChEBI" id="CHEBI:30616"/>
        <dbReference type="ChEBI" id="CHEBI:32551"/>
        <dbReference type="ChEBI" id="CHEBI:33019"/>
        <dbReference type="ChEBI" id="CHEBI:82748"/>
        <dbReference type="ChEBI" id="CHEBI:83665"/>
        <dbReference type="ChEBI" id="CHEBI:456215"/>
        <dbReference type="EC" id="6.3.4.19"/>
    </reaction>
</comment>
<comment type="caution">
    <text evidence="8">The sequence shown here is derived from an EMBL/GenBank/DDBJ whole genome shotgun (WGS) entry which is preliminary data.</text>
</comment>
<dbReference type="InterPro" id="IPR011063">
    <property type="entry name" value="TilS/TtcA_N"/>
</dbReference>
<keyword evidence="3 6" id="KW-0547">Nucleotide-binding</keyword>
<proteinExistence type="inferred from homology"/>
<keyword evidence="1 6" id="KW-0436">Ligase</keyword>
<reference evidence="8 9" key="1">
    <citation type="submission" date="2013-07" db="EMBL/GenBank/DDBJ databases">
        <title>Isolation of a new Chlamydia species from the feral Sacred Ibis (Threskiornis aethiopicus): Chlamydia ibidis.</title>
        <authorList>
            <person name="Vorimore F."/>
            <person name="Hsia R.-C."/>
            <person name="Huot-Creasy H."/>
            <person name="Bastian S."/>
            <person name="Deruyter L."/>
            <person name="Passet A."/>
            <person name="Sachse K."/>
            <person name="Bavoil P."/>
            <person name="Myers G."/>
            <person name="Laroucau K."/>
        </authorList>
    </citation>
    <scope>NUCLEOTIDE SEQUENCE [LARGE SCALE GENOMIC DNA]</scope>
    <source>
        <strain evidence="8 9">10-1398/6</strain>
    </source>
</reference>
<organism evidence="8 9">
    <name type="scientific">Chlamydia ibidis 10-1398/6</name>
    <dbReference type="NCBI Taxonomy" id="1046581"/>
    <lineage>
        <taxon>Bacteria</taxon>
        <taxon>Pseudomonadati</taxon>
        <taxon>Chlamydiota</taxon>
        <taxon>Chlamydiia</taxon>
        <taxon>Chlamydiales</taxon>
        <taxon>Chlamydiaceae</taxon>
        <taxon>Chlamydia/Chlamydophila group</taxon>
        <taxon>Chlamydia</taxon>
    </lineage>
</organism>
<dbReference type="PANTHER" id="PTHR43033:SF1">
    <property type="entry name" value="TRNA(ILE)-LYSIDINE SYNTHASE-RELATED"/>
    <property type="match status" value="1"/>
</dbReference>
<evidence type="ECO:0000313" key="8">
    <source>
        <dbReference type="EMBL" id="EQM62497.1"/>
    </source>
</evidence>
<dbReference type="NCBIfam" id="TIGR02432">
    <property type="entry name" value="lysidine_TilS_N"/>
    <property type="match status" value="1"/>
</dbReference>
<evidence type="ECO:0000256" key="5">
    <source>
        <dbReference type="ARBA" id="ARBA00048539"/>
    </source>
</evidence>
<dbReference type="EMBL" id="APJW01000003">
    <property type="protein sequence ID" value="EQM62497.1"/>
    <property type="molecule type" value="Genomic_DNA"/>
</dbReference>
<gene>
    <name evidence="6 8" type="primary">tilS</name>
    <name evidence="8" type="ORF">H359_0857</name>
</gene>
<dbReference type="HAMAP" id="MF_01161">
    <property type="entry name" value="tRNA_Ile_lys_synt"/>
    <property type="match status" value="1"/>
</dbReference>
<evidence type="ECO:0000313" key="9">
    <source>
        <dbReference type="Proteomes" id="UP000016064"/>
    </source>
</evidence>
<sequence length="318" mass="37061">MAPFSLLEDDKRLEVFFSSLDRKKKYLLGLSGGSDSLFLFYLLKSRGVSFTAVHVDHGWRETSKQEADNLVSLCARENVPCVVERIPDDVDHTRDQENTARQYRYNFFERLCRDDGFVGVFLAHHANDQAETILKRILEGAHLPNLKGMSEVSNYQGILLLRPLLHLTKNILVDTLESYDIRYVHDVSNTDEKYLRARMRNKLFPWLEEVFGKNVSHPLITLAEESQELSQYLRKQSMPFLSLIQNKDGIWYIEIPDILLDEIFLTKWVCKEFFNRAGASASRYFLQTIYEHLQRRHTIKVRLKNKTVTVKAGVVMIE</sequence>
<name>A0ABP2XG79_9CHLA</name>
<dbReference type="InterPro" id="IPR012795">
    <property type="entry name" value="tRNA_Ile_lys_synt_N"/>
</dbReference>
<comment type="function">
    <text evidence="6">Ligates lysine onto the cytidine present at position 34 of the AUA codon-specific tRNA(Ile) that contains the anticodon CAU, in an ATP-dependent manner. Cytidine is converted to lysidine, thus changing the amino acid specificity of the tRNA from methionine to isoleucine.</text>
</comment>
<dbReference type="CDD" id="cd01992">
    <property type="entry name" value="TilS_N"/>
    <property type="match status" value="1"/>
</dbReference>
<dbReference type="RefSeq" id="WP_020370470.1">
    <property type="nucleotide sequence ID" value="NZ_APJW01000003.1"/>
</dbReference>
<evidence type="ECO:0000256" key="6">
    <source>
        <dbReference type="HAMAP-Rule" id="MF_01161"/>
    </source>
</evidence>
<keyword evidence="2 6" id="KW-0819">tRNA processing</keyword>
<dbReference type="EC" id="6.3.4.19" evidence="6"/>
<dbReference type="SUPFAM" id="SSF52402">
    <property type="entry name" value="Adenine nucleotide alpha hydrolases-like"/>
    <property type="match status" value="1"/>
</dbReference>
<dbReference type="PANTHER" id="PTHR43033">
    <property type="entry name" value="TRNA(ILE)-LYSIDINE SYNTHASE-RELATED"/>
    <property type="match status" value="1"/>
</dbReference>
<dbReference type="GO" id="GO:0016874">
    <property type="term" value="F:ligase activity"/>
    <property type="evidence" value="ECO:0007669"/>
    <property type="project" value="UniProtKB-KW"/>
</dbReference>
<evidence type="ECO:0000256" key="3">
    <source>
        <dbReference type="ARBA" id="ARBA00022741"/>
    </source>
</evidence>
<dbReference type="Proteomes" id="UP000016064">
    <property type="component" value="Unassembled WGS sequence"/>
</dbReference>
<evidence type="ECO:0000256" key="1">
    <source>
        <dbReference type="ARBA" id="ARBA00022598"/>
    </source>
</evidence>
<dbReference type="Gene3D" id="3.40.50.620">
    <property type="entry name" value="HUPs"/>
    <property type="match status" value="1"/>
</dbReference>
<dbReference type="InterPro" id="IPR014729">
    <property type="entry name" value="Rossmann-like_a/b/a_fold"/>
</dbReference>
<protein>
    <recommendedName>
        <fullName evidence="6">tRNA(Ile)-lysidine synthase</fullName>
        <ecNumber evidence="6">6.3.4.19</ecNumber>
    </recommendedName>
    <alternativeName>
        <fullName evidence="6">tRNA(Ile)-2-lysyl-cytidine synthase</fullName>
    </alternativeName>
    <alternativeName>
        <fullName evidence="6">tRNA(Ile)-lysidine synthetase</fullName>
    </alternativeName>
</protein>
<dbReference type="Pfam" id="PF01171">
    <property type="entry name" value="ATP_bind_3"/>
    <property type="match status" value="1"/>
</dbReference>
<feature type="binding site" evidence="6">
    <location>
        <begin position="31"/>
        <end position="36"/>
    </location>
    <ligand>
        <name>ATP</name>
        <dbReference type="ChEBI" id="CHEBI:30616"/>
    </ligand>
</feature>
<dbReference type="InterPro" id="IPR012094">
    <property type="entry name" value="tRNA_Ile_lys_synt"/>
</dbReference>
<keyword evidence="6" id="KW-0963">Cytoplasm</keyword>
<accession>A0ABP2XG79</accession>
<feature type="domain" description="tRNA(Ile)-lysidine/2-thiocytidine synthase N-terminal" evidence="7">
    <location>
        <begin position="25"/>
        <end position="201"/>
    </location>
</feature>
<keyword evidence="4 6" id="KW-0067">ATP-binding</keyword>
<keyword evidence="9" id="KW-1185">Reference proteome</keyword>